<feature type="transmembrane region" description="Helical" evidence="5">
    <location>
        <begin position="136"/>
        <end position="153"/>
    </location>
</feature>
<feature type="transmembrane region" description="Helical" evidence="5">
    <location>
        <begin position="46"/>
        <end position="65"/>
    </location>
</feature>
<feature type="transmembrane region" description="Helical" evidence="5">
    <location>
        <begin position="165"/>
        <end position="187"/>
    </location>
</feature>
<dbReference type="Proteomes" id="UP000759443">
    <property type="component" value="Unassembled WGS sequence"/>
</dbReference>
<organism evidence="6 7">
    <name type="scientific">Rhizobium halophytocola</name>
    <dbReference type="NCBI Taxonomy" id="735519"/>
    <lineage>
        <taxon>Bacteria</taxon>
        <taxon>Pseudomonadati</taxon>
        <taxon>Pseudomonadota</taxon>
        <taxon>Alphaproteobacteria</taxon>
        <taxon>Hyphomicrobiales</taxon>
        <taxon>Rhizobiaceae</taxon>
        <taxon>Rhizobium/Agrobacterium group</taxon>
        <taxon>Rhizobium</taxon>
    </lineage>
</organism>
<dbReference type="RefSeq" id="WP_209945605.1">
    <property type="nucleotide sequence ID" value="NZ_JAGGJU010000006.1"/>
</dbReference>
<dbReference type="InterPro" id="IPR011701">
    <property type="entry name" value="MFS"/>
</dbReference>
<protein>
    <recommendedName>
        <fullName evidence="8">Arsenite efflux MFS transporter ArsK</fullName>
    </recommendedName>
</protein>
<reference evidence="6 7" key="1">
    <citation type="submission" date="2021-03" db="EMBL/GenBank/DDBJ databases">
        <title>Genomic Encyclopedia of Type Strains, Phase IV (KMG-IV): sequencing the most valuable type-strain genomes for metagenomic binning, comparative biology and taxonomic classification.</title>
        <authorList>
            <person name="Goeker M."/>
        </authorList>
    </citation>
    <scope>NUCLEOTIDE SEQUENCE [LARGE SCALE GENOMIC DNA]</scope>
    <source>
        <strain evidence="6 7">DSM 21600</strain>
    </source>
</reference>
<feature type="transmembrane region" description="Helical" evidence="5">
    <location>
        <begin position="215"/>
        <end position="234"/>
    </location>
</feature>
<comment type="caution">
    <text evidence="6">The sequence shown here is derived from an EMBL/GenBank/DDBJ whole genome shotgun (WGS) entry which is preliminary data.</text>
</comment>
<feature type="region of interest" description="Disordered" evidence="4">
    <location>
        <begin position="412"/>
        <end position="439"/>
    </location>
</feature>
<feature type="transmembrane region" description="Helical" evidence="5">
    <location>
        <begin position="77"/>
        <end position="97"/>
    </location>
</feature>
<dbReference type="Gene3D" id="1.20.1250.20">
    <property type="entry name" value="MFS general substrate transporter like domains"/>
    <property type="match status" value="1"/>
</dbReference>
<evidence type="ECO:0000313" key="6">
    <source>
        <dbReference type="EMBL" id="MBP1851171.1"/>
    </source>
</evidence>
<evidence type="ECO:0000256" key="2">
    <source>
        <dbReference type="ARBA" id="ARBA00022989"/>
    </source>
</evidence>
<dbReference type="SUPFAM" id="SSF103473">
    <property type="entry name" value="MFS general substrate transporter"/>
    <property type="match status" value="1"/>
</dbReference>
<gene>
    <name evidence="6" type="ORF">J2Z17_002614</name>
</gene>
<feature type="transmembrane region" description="Helical" evidence="5">
    <location>
        <begin position="371"/>
        <end position="393"/>
    </location>
</feature>
<feature type="transmembrane region" description="Helical" evidence="5">
    <location>
        <begin position="278"/>
        <end position="299"/>
    </location>
</feature>
<keyword evidence="3 5" id="KW-0472">Membrane</keyword>
<proteinExistence type="predicted"/>
<evidence type="ECO:0008006" key="8">
    <source>
        <dbReference type="Google" id="ProtNLM"/>
    </source>
</evidence>
<keyword evidence="7" id="KW-1185">Reference proteome</keyword>
<evidence type="ECO:0000256" key="4">
    <source>
        <dbReference type="SAM" id="MobiDB-lite"/>
    </source>
</evidence>
<dbReference type="EMBL" id="JAGGJU010000006">
    <property type="protein sequence ID" value="MBP1851171.1"/>
    <property type="molecule type" value="Genomic_DNA"/>
</dbReference>
<evidence type="ECO:0000313" key="7">
    <source>
        <dbReference type="Proteomes" id="UP000759443"/>
    </source>
</evidence>
<feature type="transmembrane region" description="Helical" evidence="5">
    <location>
        <begin position="240"/>
        <end position="257"/>
    </location>
</feature>
<dbReference type="Pfam" id="PF07690">
    <property type="entry name" value="MFS_1"/>
    <property type="match status" value="1"/>
</dbReference>
<keyword evidence="1 5" id="KW-0812">Transmembrane</keyword>
<feature type="transmembrane region" description="Helical" evidence="5">
    <location>
        <begin position="305"/>
        <end position="332"/>
    </location>
</feature>
<feature type="transmembrane region" description="Helical" evidence="5">
    <location>
        <begin position="344"/>
        <end position="365"/>
    </location>
</feature>
<accession>A0ABS4DZP9</accession>
<evidence type="ECO:0000256" key="1">
    <source>
        <dbReference type="ARBA" id="ARBA00022692"/>
    </source>
</evidence>
<name>A0ABS4DZP9_9HYPH</name>
<feature type="transmembrane region" description="Helical" evidence="5">
    <location>
        <begin position="12"/>
        <end position="34"/>
    </location>
</feature>
<feature type="transmembrane region" description="Helical" evidence="5">
    <location>
        <begin position="103"/>
        <end position="124"/>
    </location>
</feature>
<keyword evidence="2 5" id="KW-1133">Transmembrane helix</keyword>
<evidence type="ECO:0000256" key="3">
    <source>
        <dbReference type="ARBA" id="ARBA00023136"/>
    </source>
</evidence>
<dbReference type="InterPro" id="IPR036259">
    <property type="entry name" value="MFS_trans_sf"/>
</dbReference>
<evidence type="ECO:0000256" key="5">
    <source>
        <dbReference type="SAM" id="Phobius"/>
    </source>
</evidence>
<dbReference type="NCBIfam" id="NF033733">
    <property type="entry name" value="MFS_ArsK"/>
    <property type="match status" value="1"/>
</dbReference>
<sequence>MTRERVDITPVLLLGLTQIIGYGTLYYSFSILASDMASDFSWPREWLFATLSIALVVGGFTAPLLGELFERIGAGRVMVLGSALCAAALALCALAPVKSVFVGGLVAAEIAANLVQYGAAFALLVQLNPHTASRSITYLTLIAGFASTVFWPLTTALHARLDWQAIYLIFAGLNLFVCLPVHAYLAGRAGHGARTRKTVSGPVAGVIAGHRRRHAFLLMAIAFALQGFLTSAMLIHMVPLLSGLGLGASAALVGTVFGPSQVASRLINMTFGQRLPPIGLALVSAALMPVGILILWLSAPSLTGGVAFAIIFGMGNGILSIASGTLPLFLFGSEGYGRLQGRAMSARLILSASAPFVLAVAMQRIGVGPALAGTTALGALPVMLLLAIGLSIWRRPGLALKAGAPTADMNEVRSAPSALRDMPPTTDAKDLAATQREAP</sequence>